<protein>
    <submittedName>
        <fullName evidence="1">Uncharacterized protein</fullName>
    </submittedName>
</protein>
<gene>
    <name evidence="1" type="ORF">ACM44_13255</name>
</gene>
<accession>A0A0J7IWT7</accession>
<name>A0A0J7IWT7_9FLAO</name>
<comment type="caution">
    <text evidence="1">The sequence shown here is derived from an EMBL/GenBank/DDBJ whole genome shotgun (WGS) entry which is preliminary data.</text>
</comment>
<organism evidence="1 2">
    <name type="scientific">Chryseobacterium koreense CCUG 49689</name>
    <dbReference type="NCBI Taxonomy" id="1304281"/>
    <lineage>
        <taxon>Bacteria</taxon>
        <taxon>Pseudomonadati</taxon>
        <taxon>Bacteroidota</taxon>
        <taxon>Flavobacteriia</taxon>
        <taxon>Flavobacteriales</taxon>
        <taxon>Weeksellaceae</taxon>
        <taxon>Chryseobacterium group</taxon>
        <taxon>Chryseobacterium</taxon>
    </lineage>
</organism>
<dbReference type="Proteomes" id="UP000035900">
    <property type="component" value="Unassembled WGS sequence"/>
</dbReference>
<dbReference type="EMBL" id="LFNG01000023">
    <property type="protein sequence ID" value="KMQ70291.1"/>
    <property type="molecule type" value="Genomic_DNA"/>
</dbReference>
<reference evidence="1 2" key="1">
    <citation type="journal article" date="2004" name="Int. J. Syst. Evol. Microbiol.">
        <title>Kaistella koreensis gen. nov., sp. nov., a novel member of the Chryseobacterium-Bergeyella-Riemerella branch.</title>
        <authorList>
            <person name="Kim M.K."/>
            <person name="Im W.T."/>
            <person name="Shin Y.K."/>
            <person name="Lim J.H."/>
            <person name="Kim S.H."/>
            <person name="Lee B.C."/>
            <person name="Park M.Y."/>
            <person name="Lee K.Y."/>
            <person name="Lee S.T."/>
        </authorList>
    </citation>
    <scope>NUCLEOTIDE SEQUENCE [LARGE SCALE GENOMIC DNA]</scope>
    <source>
        <strain evidence="1 2">CCUG 49689</strain>
    </source>
</reference>
<proteinExistence type="predicted"/>
<dbReference type="PATRIC" id="fig|1304281.5.peg.2861"/>
<sequence length="189" mass="22213">MNRPEKIDFFELSDTILERLNSEANTKLTHYDISLKLCRDTNYPSDKFNIYLFVFDEEYSVAYYTEDCDTVTKIANLLFVHAADDYGYEDTKHGLIVTKISSLHNRLSETIYKCEEIVSKKFELKSDLSIFVDEQHYDRVDEKGLPFFQLNVYSKENNLNIRFPIDSNSAEYHNQKEILATLENKLKGF</sequence>
<keyword evidence="2" id="KW-1185">Reference proteome</keyword>
<evidence type="ECO:0000313" key="2">
    <source>
        <dbReference type="Proteomes" id="UP000035900"/>
    </source>
</evidence>
<evidence type="ECO:0000313" key="1">
    <source>
        <dbReference type="EMBL" id="KMQ70291.1"/>
    </source>
</evidence>
<dbReference type="AlphaFoldDB" id="A0A0J7IWT7"/>
<dbReference type="RefSeq" id="WP_048500528.1">
    <property type="nucleotide sequence ID" value="NZ_LFNG01000023.1"/>
</dbReference>
<dbReference type="STRING" id="1304281.ACM44_13255"/>